<protein>
    <submittedName>
        <fullName evidence="2">Uncharacterized protein</fullName>
    </submittedName>
</protein>
<comment type="caution">
    <text evidence="2">The sequence shown here is derived from an EMBL/GenBank/DDBJ whole genome shotgun (WGS) entry which is preliminary data.</text>
</comment>
<feature type="compositionally biased region" description="Polar residues" evidence="1">
    <location>
        <begin position="31"/>
        <end position="41"/>
    </location>
</feature>
<dbReference type="AlphaFoldDB" id="A0AA35WZC2"/>
<reference evidence="2" key="1">
    <citation type="submission" date="2023-03" db="EMBL/GenBank/DDBJ databases">
        <authorList>
            <person name="Steffen K."/>
            <person name="Cardenas P."/>
        </authorList>
    </citation>
    <scope>NUCLEOTIDE SEQUENCE</scope>
</reference>
<proteinExistence type="predicted"/>
<feature type="non-terminal residue" evidence="2">
    <location>
        <position position="1"/>
    </location>
</feature>
<dbReference type="Proteomes" id="UP001174909">
    <property type="component" value="Unassembled WGS sequence"/>
</dbReference>
<evidence type="ECO:0000313" key="2">
    <source>
        <dbReference type="EMBL" id="CAI8038424.1"/>
    </source>
</evidence>
<keyword evidence="3" id="KW-1185">Reference proteome</keyword>
<organism evidence="2 3">
    <name type="scientific">Geodia barretti</name>
    <name type="common">Barrett's horny sponge</name>
    <dbReference type="NCBI Taxonomy" id="519541"/>
    <lineage>
        <taxon>Eukaryota</taxon>
        <taxon>Metazoa</taxon>
        <taxon>Porifera</taxon>
        <taxon>Demospongiae</taxon>
        <taxon>Heteroscleromorpha</taxon>
        <taxon>Tetractinellida</taxon>
        <taxon>Astrophorina</taxon>
        <taxon>Geodiidae</taxon>
        <taxon>Geodia</taxon>
    </lineage>
</organism>
<dbReference type="EMBL" id="CASHTH010002988">
    <property type="protein sequence ID" value="CAI8038424.1"/>
    <property type="molecule type" value="Genomic_DNA"/>
</dbReference>
<accession>A0AA35WZC2</accession>
<evidence type="ECO:0000256" key="1">
    <source>
        <dbReference type="SAM" id="MobiDB-lite"/>
    </source>
</evidence>
<name>A0AA35WZC2_GEOBA</name>
<gene>
    <name evidence="2" type="ORF">GBAR_LOCUS21429</name>
</gene>
<evidence type="ECO:0000313" key="3">
    <source>
        <dbReference type="Proteomes" id="UP001174909"/>
    </source>
</evidence>
<sequence>SQSEGVITFTHIFTTTFRKNNNYSHPGLRPHQQSNTSKITQ</sequence>
<feature type="region of interest" description="Disordered" evidence="1">
    <location>
        <begin position="18"/>
        <end position="41"/>
    </location>
</feature>